<dbReference type="PANTHER" id="PTHR46082">
    <property type="entry name" value="ATP/GTP-BINDING PROTEIN-RELATED"/>
    <property type="match status" value="1"/>
</dbReference>
<dbReference type="Pfam" id="PF13424">
    <property type="entry name" value="TPR_12"/>
    <property type="match status" value="2"/>
</dbReference>
<comment type="caution">
    <text evidence="2">The sequence shown here is derived from an EMBL/GenBank/DDBJ whole genome shotgun (WGS) entry which is preliminary data.</text>
</comment>
<feature type="region of interest" description="Disordered" evidence="1">
    <location>
        <begin position="630"/>
        <end position="653"/>
    </location>
</feature>
<feature type="compositionally biased region" description="Acidic residues" evidence="1">
    <location>
        <begin position="245"/>
        <end position="267"/>
    </location>
</feature>
<dbReference type="InterPro" id="IPR011990">
    <property type="entry name" value="TPR-like_helical_dom_sf"/>
</dbReference>
<dbReference type="STRING" id="5078.A0A135L9K0"/>
<name>A0A135L9K0_PENPA</name>
<gene>
    <name evidence="2" type="ORF">PGRI_033960</name>
</gene>
<dbReference type="PRINTS" id="PR00381">
    <property type="entry name" value="KINESINLIGHT"/>
</dbReference>
<dbReference type="SUPFAM" id="SSF48452">
    <property type="entry name" value="TPR-like"/>
    <property type="match status" value="2"/>
</dbReference>
<reference evidence="2 3" key="1">
    <citation type="journal article" date="2016" name="BMC Genomics">
        <title>Genome sequencing and secondary metabolism of the postharvest pathogen Penicillium griseofulvum.</title>
        <authorList>
            <person name="Banani H."/>
            <person name="Marcet-Houben M."/>
            <person name="Ballester A.R."/>
            <person name="Abbruscato P."/>
            <person name="Gonzalez-Candelas L."/>
            <person name="Gabaldon T."/>
            <person name="Spadaro D."/>
        </authorList>
    </citation>
    <scope>NUCLEOTIDE SEQUENCE [LARGE SCALE GENOMIC DNA]</scope>
    <source>
        <strain evidence="2 3">PG3</strain>
    </source>
</reference>
<dbReference type="Gene3D" id="3.40.50.300">
    <property type="entry name" value="P-loop containing nucleotide triphosphate hydrolases"/>
    <property type="match status" value="1"/>
</dbReference>
<dbReference type="Gene3D" id="1.25.40.10">
    <property type="entry name" value="Tetratricopeptide repeat domain"/>
    <property type="match status" value="2"/>
</dbReference>
<accession>A0A135L9K0</accession>
<dbReference type="GeneID" id="63706409"/>
<dbReference type="OrthoDB" id="5986190at2759"/>
<dbReference type="PANTHER" id="PTHR46082:SF11">
    <property type="entry name" value="AAA+ ATPASE DOMAIN-CONTAINING PROTEIN-RELATED"/>
    <property type="match status" value="1"/>
</dbReference>
<dbReference type="Pfam" id="PF13374">
    <property type="entry name" value="TPR_10"/>
    <property type="match status" value="2"/>
</dbReference>
<dbReference type="InterPro" id="IPR027417">
    <property type="entry name" value="P-loop_NTPase"/>
</dbReference>
<dbReference type="AlphaFoldDB" id="A0A135L9K0"/>
<dbReference type="Proteomes" id="UP000070168">
    <property type="component" value="Unassembled WGS sequence"/>
</dbReference>
<evidence type="ECO:0000313" key="2">
    <source>
        <dbReference type="EMBL" id="KXG45629.1"/>
    </source>
</evidence>
<evidence type="ECO:0000256" key="1">
    <source>
        <dbReference type="SAM" id="MobiDB-lite"/>
    </source>
</evidence>
<evidence type="ECO:0000313" key="3">
    <source>
        <dbReference type="Proteomes" id="UP000070168"/>
    </source>
</evidence>
<feature type="region of interest" description="Disordered" evidence="1">
    <location>
        <begin position="233"/>
        <end position="267"/>
    </location>
</feature>
<dbReference type="RefSeq" id="XP_040644165.1">
    <property type="nucleotide sequence ID" value="XM_040791109.1"/>
</dbReference>
<organism evidence="2 3">
    <name type="scientific">Penicillium patulum</name>
    <name type="common">Penicillium griseofulvum</name>
    <dbReference type="NCBI Taxonomy" id="5078"/>
    <lineage>
        <taxon>Eukaryota</taxon>
        <taxon>Fungi</taxon>
        <taxon>Dikarya</taxon>
        <taxon>Ascomycota</taxon>
        <taxon>Pezizomycotina</taxon>
        <taxon>Eurotiomycetes</taxon>
        <taxon>Eurotiomycetidae</taxon>
        <taxon>Eurotiales</taxon>
        <taxon>Aspergillaceae</taxon>
        <taxon>Penicillium</taxon>
    </lineage>
</organism>
<dbReference type="InterPro" id="IPR053137">
    <property type="entry name" value="NLR-like"/>
</dbReference>
<dbReference type="EMBL" id="LHQR01000070">
    <property type="protein sequence ID" value="KXG45629.1"/>
    <property type="molecule type" value="Genomic_DNA"/>
</dbReference>
<keyword evidence="3" id="KW-1185">Reference proteome</keyword>
<protein>
    <submittedName>
        <fullName evidence="2">Tetratricopeptide-like helical</fullName>
    </submittedName>
</protein>
<dbReference type="OMA" id="IWWITAD"/>
<proteinExistence type="predicted"/>
<sequence>MNTINFGERNSGSQVGINNGVINLGAEPQELRPDPISTVPVPHDPDFVSRDDLLNRIQGQSSVPGSRIVLVGLGGVGKTRLAAEYCHQLRQRSPHTWVFWVHASNAARCEESLRNIAERAKIPGRSGRNTNIFQLFGNWLQDGKIGEWILVLDNLDDDELLRKPFATCTDDKANFQSHHSTQPPLKYILASSNGSTIITSRNRGQSAADLLSLMSFFDRQGIPADLLRVQEKEKNHESLGSLGEEIPDSSSEEDTDSSSEDDLEDGFENDITTLRDYSFITTCKDSTASIKIRRDTGPYFRMSGQPYYIDRNRKTRSEVGLRYSTEGREAEQLEVQVIETRKTNFSVDHPDTLTSMAILASTYSHQGRWEDAEQLRVQVIGTSMAKLGVDHPSTLISIGNLAVTYSYQGRWEKAEQLEIQVMETRKTKLGVDHPDTLTSMANLAATYSDQGRWEEAEQLEIQVMETRKTKLGMDHPDTLTSMANRAAIYSHQGRWEDAEQLRVQVMGTSMAKLGVDHPSTLISMGNLAVTYSDQGRWEEAEQLEVQVMETHKTKFGVDHPDTLTSMANLAFTWKSTGQHAKAISLLRACVIKQRQIIGPTHPNTISNGNLLLEWETADGDAEDIKMIDSFEEAKEREEEKLSAGSPDKRGHTR</sequence>
<dbReference type="SUPFAM" id="SSF52540">
    <property type="entry name" value="P-loop containing nucleoside triphosphate hydrolases"/>
    <property type="match status" value="1"/>
</dbReference>